<dbReference type="InterPro" id="IPR026983">
    <property type="entry name" value="DHC"/>
</dbReference>
<dbReference type="Gene3D" id="3.10.490.20">
    <property type="match status" value="1"/>
</dbReference>
<dbReference type="EnsemblMetazoa" id="SMAR002412-RA">
    <property type="protein sequence ID" value="SMAR002412-PA"/>
    <property type="gene ID" value="SMAR002412"/>
</dbReference>
<evidence type="ECO:0000313" key="3">
    <source>
        <dbReference type="Proteomes" id="UP000014500"/>
    </source>
</evidence>
<dbReference type="GO" id="GO:0030286">
    <property type="term" value="C:dynein complex"/>
    <property type="evidence" value="ECO:0007669"/>
    <property type="project" value="InterPro"/>
</dbReference>
<organism evidence="2 3">
    <name type="scientific">Strigamia maritima</name>
    <name type="common">European centipede</name>
    <name type="synonym">Geophilus maritimus</name>
    <dbReference type="NCBI Taxonomy" id="126957"/>
    <lineage>
        <taxon>Eukaryota</taxon>
        <taxon>Metazoa</taxon>
        <taxon>Ecdysozoa</taxon>
        <taxon>Arthropoda</taxon>
        <taxon>Myriapoda</taxon>
        <taxon>Chilopoda</taxon>
        <taxon>Pleurostigmophora</taxon>
        <taxon>Geophilomorpha</taxon>
        <taxon>Linotaeniidae</taxon>
        <taxon>Strigamia</taxon>
    </lineage>
</organism>
<dbReference type="PhylomeDB" id="T1IN42"/>
<evidence type="ECO:0000313" key="2">
    <source>
        <dbReference type="EnsemblMetazoa" id="SMAR002412-PA"/>
    </source>
</evidence>
<dbReference type="HOGENOM" id="CLU_158212_1_0_1"/>
<name>T1IN42_STRMM</name>
<dbReference type="PANTHER" id="PTHR46961:SF8">
    <property type="entry name" value="DYNEIN AXONEMAL HEAVY CHAIN 7"/>
    <property type="match status" value="1"/>
</dbReference>
<evidence type="ECO:0000259" key="1">
    <source>
        <dbReference type="Pfam" id="PF18199"/>
    </source>
</evidence>
<dbReference type="STRING" id="126957.T1IN42"/>
<dbReference type="Proteomes" id="UP000014500">
    <property type="component" value="Unassembled WGS sequence"/>
</dbReference>
<dbReference type="FunFam" id="3.10.490.20:FF:000009">
    <property type="entry name" value="Dynein heavy chain 4"/>
    <property type="match status" value="1"/>
</dbReference>
<reference evidence="2" key="2">
    <citation type="submission" date="2015-02" db="UniProtKB">
        <authorList>
            <consortium name="EnsemblMetazoa"/>
        </authorList>
    </citation>
    <scope>IDENTIFICATION</scope>
</reference>
<dbReference type="EMBL" id="JH431140">
    <property type="status" value="NOT_ANNOTATED_CDS"/>
    <property type="molecule type" value="Genomic_DNA"/>
</dbReference>
<dbReference type="GO" id="GO:0007018">
    <property type="term" value="P:microtubule-based movement"/>
    <property type="evidence" value="ECO:0007669"/>
    <property type="project" value="InterPro"/>
</dbReference>
<dbReference type="GO" id="GO:0045505">
    <property type="term" value="F:dynein intermediate chain binding"/>
    <property type="evidence" value="ECO:0007669"/>
    <property type="project" value="InterPro"/>
</dbReference>
<proteinExistence type="predicted"/>
<dbReference type="eggNOG" id="KOG3595">
    <property type="taxonomic scope" value="Eukaryota"/>
</dbReference>
<dbReference type="OMA" id="WIAELLC"/>
<keyword evidence="3" id="KW-1185">Reference proteome</keyword>
<feature type="domain" description="Dynein heavy chain C-terminal" evidence="1">
    <location>
        <begin position="5"/>
        <end position="122"/>
    </location>
</feature>
<dbReference type="InterPro" id="IPR041228">
    <property type="entry name" value="Dynein_C"/>
</dbReference>
<reference evidence="3" key="1">
    <citation type="submission" date="2011-05" db="EMBL/GenBank/DDBJ databases">
        <authorList>
            <person name="Richards S.R."/>
            <person name="Qu J."/>
            <person name="Jiang H."/>
            <person name="Jhangiani S.N."/>
            <person name="Agravi P."/>
            <person name="Goodspeed R."/>
            <person name="Gross S."/>
            <person name="Mandapat C."/>
            <person name="Jackson L."/>
            <person name="Mathew T."/>
            <person name="Pu L."/>
            <person name="Thornton R."/>
            <person name="Saada N."/>
            <person name="Wilczek-Boney K.B."/>
            <person name="Lee S."/>
            <person name="Kovar C."/>
            <person name="Wu Y."/>
            <person name="Scherer S.E."/>
            <person name="Worley K.C."/>
            <person name="Muzny D.M."/>
            <person name="Gibbs R."/>
        </authorList>
    </citation>
    <scope>NUCLEOTIDE SEQUENCE</scope>
    <source>
        <strain evidence="3">Brora</strain>
    </source>
</reference>
<dbReference type="AlphaFoldDB" id="T1IN42"/>
<sequence>MPGSTIPIDLLVFDFELLGDQDYVKPPHDGVYVRGAFMEGARWDRKGRTIAESLPRVLHDPMPVLWLKPIRRGDLPVRKAYMSPLYKTSERRGILATTGHSSNFVMPIRIPSEIPKEHWIAELLCFFSEILR</sequence>
<accession>T1IN42</accession>
<dbReference type="GO" id="GO:0051959">
    <property type="term" value="F:dynein light intermediate chain binding"/>
    <property type="evidence" value="ECO:0007669"/>
    <property type="project" value="InterPro"/>
</dbReference>
<protein>
    <recommendedName>
        <fullName evidence="1">Dynein heavy chain C-terminal domain-containing protein</fullName>
    </recommendedName>
</protein>
<dbReference type="InterPro" id="IPR043160">
    <property type="entry name" value="Dynein_C_barrel"/>
</dbReference>
<dbReference type="Pfam" id="PF18199">
    <property type="entry name" value="Dynein_C"/>
    <property type="match status" value="1"/>
</dbReference>
<dbReference type="PANTHER" id="PTHR46961">
    <property type="entry name" value="DYNEIN HEAVY CHAIN 1, AXONEMAL-LIKE PROTEIN"/>
    <property type="match status" value="1"/>
</dbReference>